<gene>
    <name evidence="3" type="ORF">GBK04_17830</name>
</gene>
<feature type="transmembrane region" description="Helical" evidence="1">
    <location>
        <begin position="147"/>
        <end position="169"/>
    </location>
</feature>
<protein>
    <submittedName>
        <fullName evidence="3">CPBP family intramembrane metalloprotease</fullName>
    </submittedName>
</protein>
<dbReference type="GO" id="GO:0006508">
    <property type="term" value="P:proteolysis"/>
    <property type="evidence" value="ECO:0007669"/>
    <property type="project" value="UniProtKB-KW"/>
</dbReference>
<organism evidence="3 4">
    <name type="scientific">Salmonirosea aquatica</name>
    <dbReference type="NCBI Taxonomy" id="2654236"/>
    <lineage>
        <taxon>Bacteria</taxon>
        <taxon>Pseudomonadati</taxon>
        <taxon>Bacteroidota</taxon>
        <taxon>Cytophagia</taxon>
        <taxon>Cytophagales</taxon>
        <taxon>Spirosomataceae</taxon>
        <taxon>Salmonirosea</taxon>
    </lineage>
</organism>
<evidence type="ECO:0000313" key="3">
    <source>
        <dbReference type="EMBL" id="MPR35156.1"/>
    </source>
</evidence>
<dbReference type="Pfam" id="PF02517">
    <property type="entry name" value="Rce1-like"/>
    <property type="match status" value="1"/>
</dbReference>
<keyword evidence="1" id="KW-1133">Transmembrane helix</keyword>
<evidence type="ECO:0000313" key="4">
    <source>
        <dbReference type="Proteomes" id="UP000479293"/>
    </source>
</evidence>
<evidence type="ECO:0000259" key="2">
    <source>
        <dbReference type="Pfam" id="PF02517"/>
    </source>
</evidence>
<accession>A0A7C9BDZ7</accession>
<keyword evidence="3" id="KW-0645">Protease</keyword>
<dbReference type="RefSeq" id="WP_152761962.1">
    <property type="nucleotide sequence ID" value="NZ_WHLY01000002.1"/>
</dbReference>
<dbReference type="Proteomes" id="UP000479293">
    <property type="component" value="Unassembled WGS sequence"/>
</dbReference>
<feature type="transmembrane region" description="Helical" evidence="1">
    <location>
        <begin position="107"/>
        <end position="127"/>
    </location>
</feature>
<name>A0A7C9BDZ7_9BACT</name>
<keyword evidence="3" id="KW-0482">Metalloprotease</keyword>
<reference evidence="3 4" key="1">
    <citation type="submission" date="2019-10" db="EMBL/GenBank/DDBJ databases">
        <title>Draft Genome Sequence of Cytophagaceae sp. SJW1-29.</title>
        <authorList>
            <person name="Choi A."/>
        </authorList>
    </citation>
    <scope>NUCLEOTIDE SEQUENCE [LARGE SCALE GENOMIC DNA]</scope>
    <source>
        <strain evidence="3 4">SJW1-29</strain>
    </source>
</reference>
<keyword evidence="3" id="KW-0378">Hydrolase</keyword>
<keyword evidence="4" id="KW-1185">Reference proteome</keyword>
<dbReference type="EMBL" id="WHLY01000002">
    <property type="protein sequence ID" value="MPR35156.1"/>
    <property type="molecule type" value="Genomic_DNA"/>
</dbReference>
<dbReference type="GO" id="GO:0080120">
    <property type="term" value="P:CAAX-box protein maturation"/>
    <property type="evidence" value="ECO:0007669"/>
    <property type="project" value="UniProtKB-ARBA"/>
</dbReference>
<sequence>MLQVDSMDENSTTIQFILRDFWGFLIRPGYPEHTYSFSLLIAFKLFIGFFIIRVLGIILEMNGFHPLVLYFTGHELQKQQHPDFGIIPLLIGALLSAPLLEETAYRWGLQFSPVRTAVSLGLIVFYWLPYGGTYSTTITRVLAAPGFYLMVGMAVVTGLTTYALLRIPYFEHKVGHWWKRNFGWVFYVSSLSFGLMHIFNVREINPTVVSLAFLITFQQILLGLFNGYVRMRFGFAQAIVQHALFNLVPVVIQLSQA</sequence>
<feature type="transmembrane region" description="Helical" evidence="1">
    <location>
        <begin position="181"/>
        <end position="199"/>
    </location>
</feature>
<dbReference type="GO" id="GO:0008237">
    <property type="term" value="F:metallopeptidase activity"/>
    <property type="evidence" value="ECO:0007669"/>
    <property type="project" value="UniProtKB-KW"/>
</dbReference>
<feature type="transmembrane region" description="Helical" evidence="1">
    <location>
        <begin position="37"/>
        <end position="59"/>
    </location>
</feature>
<keyword evidence="1" id="KW-0472">Membrane</keyword>
<dbReference type="GO" id="GO:0004175">
    <property type="term" value="F:endopeptidase activity"/>
    <property type="evidence" value="ECO:0007669"/>
    <property type="project" value="UniProtKB-ARBA"/>
</dbReference>
<dbReference type="AlphaFoldDB" id="A0A7C9BDZ7"/>
<comment type="caution">
    <text evidence="3">The sequence shown here is derived from an EMBL/GenBank/DDBJ whole genome shotgun (WGS) entry which is preliminary data.</text>
</comment>
<feature type="transmembrane region" description="Helical" evidence="1">
    <location>
        <begin position="211"/>
        <end position="229"/>
    </location>
</feature>
<feature type="domain" description="CAAX prenyl protease 2/Lysostaphin resistance protein A-like" evidence="2">
    <location>
        <begin position="86"/>
        <end position="248"/>
    </location>
</feature>
<dbReference type="InterPro" id="IPR003675">
    <property type="entry name" value="Rce1/LyrA-like_dom"/>
</dbReference>
<keyword evidence="1" id="KW-0812">Transmembrane</keyword>
<evidence type="ECO:0000256" key="1">
    <source>
        <dbReference type="SAM" id="Phobius"/>
    </source>
</evidence>
<proteinExistence type="predicted"/>